<evidence type="ECO:0000313" key="3">
    <source>
        <dbReference type="Proteomes" id="UP000036196"/>
    </source>
</evidence>
<comment type="caution">
    <text evidence="2">The sequence shown here is derived from an EMBL/GenBank/DDBJ whole genome shotgun (WGS) entry which is preliminary data.</text>
</comment>
<dbReference type="KEGG" id="pge:LG71_25365"/>
<dbReference type="EMBL" id="ABLOKC030000047">
    <property type="protein sequence ID" value="EML1474320.1"/>
    <property type="molecule type" value="Genomic_DNA"/>
</dbReference>
<evidence type="ECO:0000313" key="1">
    <source>
        <dbReference type="EMBL" id="EML1474320.1"/>
    </source>
</evidence>
<dbReference type="eggNOG" id="ENOG50337FG">
    <property type="taxonomic scope" value="Bacteria"/>
</dbReference>
<accession>A0A089PRT9</accession>
<dbReference type="EMBL" id="LDZF01000016">
    <property type="protein sequence ID" value="KMK12696.1"/>
    <property type="molecule type" value="Genomic_DNA"/>
</dbReference>
<dbReference type="Proteomes" id="UP000036196">
    <property type="component" value="Unassembled WGS sequence"/>
</dbReference>
<name>A0A089PRT9_PLUGE</name>
<protein>
    <submittedName>
        <fullName evidence="1">YtxH domain-containing protein</fullName>
    </submittedName>
</protein>
<dbReference type="PATRIC" id="fig|61647.15.peg.1327"/>
<reference evidence="2 3" key="1">
    <citation type="submission" date="2015-05" db="EMBL/GenBank/DDBJ databases">
        <title>Genome sequences of Pluralibacter gergoviae.</title>
        <authorList>
            <person name="Greninger A.L."/>
            <person name="Miller S."/>
        </authorList>
    </citation>
    <scope>NUCLEOTIDE SEQUENCE [LARGE SCALE GENOMIC DNA]</scope>
    <source>
        <strain evidence="2 3">JS81F13</strain>
    </source>
</reference>
<evidence type="ECO:0000313" key="2">
    <source>
        <dbReference type="EMBL" id="KMK12696.1"/>
    </source>
</evidence>
<keyword evidence="3" id="KW-1185">Reference proteome</keyword>
<organism evidence="2 3">
    <name type="scientific">Pluralibacter gergoviae</name>
    <name type="common">Enterobacter gergoviae</name>
    <dbReference type="NCBI Taxonomy" id="61647"/>
    <lineage>
        <taxon>Bacteria</taxon>
        <taxon>Pseudomonadati</taxon>
        <taxon>Pseudomonadota</taxon>
        <taxon>Gammaproteobacteria</taxon>
        <taxon>Enterobacterales</taxon>
        <taxon>Enterobacteriaceae</taxon>
        <taxon>Pluralibacter</taxon>
    </lineage>
</organism>
<proteinExistence type="predicted"/>
<dbReference type="AlphaFoldDB" id="A0A089PRT9"/>
<gene>
    <name evidence="2" type="ORF">ABW06_15675</name>
    <name evidence="1" type="ORF">QEG54_005153</name>
</gene>
<reference evidence="1" key="2">
    <citation type="submission" date="2024-02" db="EMBL/GenBank/DDBJ databases">
        <authorList>
            <consortium name="Clinical and Environmental Microbiology Branch: Whole genome sequencing antimicrobial resistance pathogens in the healthcare setting"/>
        </authorList>
    </citation>
    <scope>NUCLEOTIDE SEQUENCE</scope>
    <source>
        <strain evidence="1">2021DK-00143</strain>
    </source>
</reference>
<dbReference type="STRING" id="61647.LG71_25365"/>
<dbReference type="OrthoDB" id="5772916at2"/>
<dbReference type="RefSeq" id="WP_043086199.1">
    <property type="nucleotide sequence ID" value="NZ_CP009450.1"/>
</dbReference>
<sequence>MNNNQYLYPYLLPNGQVAYMPYPGQQPVAPQPQAAYRRANGRTHLISGLVAGAAITYLLTNRQVQQGISGAAGKVWGTVRGEVEEMKERMADLQAELEYYRGQEQDSE</sequence>